<accession>A0A6A6IC22</accession>
<evidence type="ECO:0000256" key="1">
    <source>
        <dbReference type="SAM" id="MobiDB-lite"/>
    </source>
</evidence>
<dbReference type="GeneID" id="54586740"/>
<feature type="region of interest" description="Disordered" evidence="1">
    <location>
        <begin position="547"/>
        <end position="604"/>
    </location>
</feature>
<name>A0A6A6IC22_9PLEO</name>
<dbReference type="Proteomes" id="UP000800094">
    <property type="component" value="Unassembled WGS sequence"/>
</dbReference>
<dbReference type="EMBL" id="ML987196">
    <property type="protein sequence ID" value="KAF2248124.1"/>
    <property type="molecule type" value="Genomic_DNA"/>
</dbReference>
<feature type="compositionally biased region" description="Basic and acidic residues" evidence="1">
    <location>
        <begin position="313"/>
        <end position="323"/>
    </location>
</feature>
<gene>
    <name evidence="2" type="ORF">BU26DRAFT_565537</name>
</gene>
<organism evidence="2 3">
    <name type="scientific">Trematosphaeria pertusa</name>
    <dbReference type="NCBI Taxonomy" id="390896"/>
    <lineage>
        <taxon>Eukaryota</taxon>
        <taxon>Fungi</taxon>
        <taxon>Dikarya</taxon>
        <taxon>Ascomycota</taxon>
        <taxon>Pezizomycotina</taxon>
        <taxon>Dothideomycetes</taxon>
        <taxon>Pleosporomycetidae</taxon>
        <taxon>Pleosporales</taxon>
        <taxon>Massarineae</taxon>
        <taxon>Trematosphaeriaceae</taxon>
        <taxon>Trematosphaeria</taxon>
    </lineage>
</organism>
<dbReference type="OrthoDB" id="3688256at2759"/>
<feature type="compositionally biased region" description="Polar residues" evidence="1">
    <location>
        <begin position="290"/>
        <end position="309"/>
    </location>
</feature>
<evidence type="ECO:0000313" key="2">
    <source>
        <dbReference type="EMBL" id="KAF2248124.1"/>
    </source>
</evidence>
<reference evidence="2" key="1">
    <citation type="journal article" date="2020" name="Stud. Mycol.">
        <title>101 Dothideomycetes genomes: a test case for predicting lifestyles and emergence of pathogens.</title>
        <authorList>
            <person name="Haridas S."/>
            <person name="Albert R."/>
            <person name="Binder M."/>
            <person name="Bloem J."/>
            <person name="Labutti K."/>
            <person name="Salamov A."/>
            <person name="Andreopoulos B."/>
            <person name="Baker S."/>
            <person name="Barry K."/>
            <person name="Bills G."/>
            <person name="Bluhm B."/>
            <person name="Cannon C."/>
            <person name="Castanera R."/>
            <person name="Culley D."/>
            <person name="Daum C."/>
            <person name="Ezra D."/>
            <person name="Gonzalez J."/>
            <person name="Henrissat B."/>
            <person name="Kuo A."/>
            <person name="Liang C."/>
            <person name="Lipzen A."/>
            <person name="Lutzoni F."/>
            <person name="Magnuson J."/>
            <person name="Mondo S."/>
            <person name="Nolan M."/>
            <person name="Ohm R."/>
            <person name="Pangilinan J."/>
            <person name="Park H.-J."/>
            <person name="Ramirez L."/>
            <person name="Alfaro M."/>
            <person name="Sun H."/>
            <person name="Tritt A."/>
            <person name="Yoshinaga Y."/>
            <person name="Zwiers L.-H."/>
            <person name="Turgeon B."/>
            <person name="Goodwin S."/>
            <person name="Spatafora J."/>
            <person name="Crous P."/>
            <person name="Grigoriev I."/>
        </authorList>
    </citation>
    <scope>NUCLEOTIDE SEQUENCE</scope>
    <source>
        <strain evidence="2">CBS 122368</strain>
    </source>
</reference>
<evidence type="ECO:0000313" key="3">
    <source>
        <dbReference type="Proteomes" id="UP000800094"/>
    </source>
</evidence>
<protein>
    <submittedName>
        <fullName evidence="2">Uncharacterized protein</fullName>
    </submittedName>
</protein>
<feature type="region of interest" description="Disordered" evidence="1">
    <location>
        <begin position="273"/>
        <end position="374"/>
    </location>
</feature>
<proteinExistence type="predicted"/>
<sequence length="756" mass="83938">MGGRLLPANARNLLNLEERLLDDGHGFLLSLLPRHLFINHNGNIILNPEHYPRVERGVGNDQQPRCFDIDEQIDQGTYPVFAFFSGPDNQNHIGDRLHLTVLTQREVPGAFKTRGGVSLLTMHDRLDELNEVPPLSWHEPSEGWRGSKDWVCQTTALIKYFLLVWAYDAGYESSQLPLPKYDSLRQAFEMLEQTRYFENARARDERPIVTSALGVSQYVGNSQAQELLLNATTGPYDTDATTVHYDHNITPTDADVNGVEAYFYDRTPEADPLVLKDNSHERRDPALPTPASSRTGTHCGSPFGNSFSGIPQDEVHASSETETRGTQSTSAPSASAGLTQATPPSAVPLLDPASSQSSDGLQEHQDGSQTEEADSLTLLREKVGSDLLSALPHLSSMMFKRLSGPDQTRILPLRLLIGTFTKSVPQAHLRGQDAWAWFRVHDKEGRAAPRMHLSVFNPHTDESIEVSVRQVLPHLNLGAAFAGIHVGGMTLREHQTKSIVKYYFILAADAGLHGFTQHRMPINESFVENMTAICKRMQDPKARTIAAQRHREGRTHSDFDADDEAPHTQIEARAPSARYLRNRPARPAAVTPDSDMCSDSTNAVRKLPPRRLAIGSIGATGSNRFLTFDAEPLSSDGESGDEIPGPIPEPMRTLLRERDLAAGAVKDIRQYITALNDLRRAAESRVRKLTHQLGHGRDEVVKRELEVAEGRARGYKSQLAVKEQALKGFKLRKADLDSQGREVHKKWAKQWKLGAS</sequence>
<feature type="compositionally biased region" description="Polar residues" evidence="1">
    <location>
        <begin position="324"/>
        <end position="343"/>
    </location>
</feature>
<dbReference type="AlphaFoldDB" id="A0A6A6IC22"/>
<keyword evidence="3" id="KW-1185">Reference proteome</keyword>
<dbReference type="RefSeq" id="XP_033683128.1">
    <property type="nucleotide sequence ID" value="XM_033833410.1"/>
</dbReference>